<dbReference type="PROSITE" id="PS00194">
    <property type="entry name" value="THIOREDOXIN_1"/>
    <property type="match status" value="1"/>
</dbReference>
<evidence type="ECO:0000313" key="5">
    <source>
        <dbReference type="Proteomes" id="UP000244450"/>
    </source>
</evidence>
<dbReference type="EMBL" id="QCYK01000002">
    <property type="protein sequence ID" value="PUZ25583.1"/>
    <property type="molecule type" value="Genomic_DNA"/>
</dbReference>
<accession>A0A2T7BH61</accession>
<dbReference type="RefSeq" id="WP_108687423.1">
    <property type="nucleotide sequence ID" value="NZ_QCYK01000002.1"/>
</dbReference>
<keyword evidence="1" id="KW-0732">Signal</keyword>
<feature type="domain" description="Thioredoxin" evidence="3">
    <location>
        <begin position="23"/>
        <end position="152"/>
    </location>
</feature>
<dbReference type="Proteomes" id="UP000244450">
    <property type="component" value="Unassembled WGS sequence"/>
</dbReference>
<reference evidence="4 5" key="1">
    <citation type="submission" date="2018-04" db="EMBL/GenBank/DDBJ databases">
        <title>Chitinophaga fuyangensis sp. nov., isolated from soil in a chemical factory.</title>
        <authorList>
            <person name="Chen K."/>
        </authorList>
    </citation>
    <scope>NUCLEOTIDE SEQUENCE [LARGE SCALE GENOMIC DNA]</scope>
    <source>
        <strain evidence="4 5">LY-1</strain>
    </source>
</reference>
<comment type="caution">
    <text evidence="4">The sequence shown here is derived from an EMBL/GenBank/DDBJ whole genome shotgun (WGS) entry which is preliminary data.</text>
</comment>
<dbReference type="PANTHER" id="PTHR15337">
    <property type="entry name" value="ANTERIOR GRADIENT PROTEIN-RELATED"/>
    <property type="match status" value="1"/>
</dbReference>
<dbReference type="InterPro" id="IPR036249">
    <property type="entry name" value="Thioredoxin-like_sf"/>
</dbReference>
<name>A0A2T7BH61_9BACT</name>
<dbReference type="InterPro" id="IPR013766">
    <property type="entry name" value="Thioredoxin_domain"/>
</dbReference>
<evidence type="ECO:0000313" key="4">
    <source>
        <dbReference type="EMBL" id="PUZ25583.1"/>
    </source>
</evidence>
<protein>
    <submittedName>
        <fullName evidence="4">Thioredoxin</fullName>
    </submittedName>
</protein>
<keyword evidence="2" id="KW-0676">Redox-active center</keyword>
<dbReference type="PROSITE" id="PS51352">
    <property type="entry name" value="THIOREDOXIN_2"/>
    <property type="match status" value="1"/>
</dbReference>
<dbReference type="PANTHER" id="PTHR15337:SF11">
    <property type="entry name" value="THIOREDOXIN DOMAIN-CONTAINING PROTEIN"/>
    <property type="match status" value="1"/>
</dbReference>
<dbReference type="Gene3D" id="3.40.30.10">
    <property type="entry name" value="Glutaredoxin"/>
    <property type="match status" value="1"/>
</dbReference>
<proteinExistence type="predicted"/>
<dbReference type="InterPro" id="IPR051099">
    <property type="entry name" value="AGR/TXD"/>
</dbReference>
<evidence type="ECO:0000259" key="3">
    <source>
        <dbReference type="PROSITE" id="PS51352"/>
    </source>
</evidence>
<dbReference type="InterPro" id="IPR017937">
    <property type="entry name" value="Thioredoxin_CS"/>
</dbReference>
<dbReference type="SUPFAM" id="SSF52833">
    <property type="entry name" value="Thioredoxin-like"/>
    <property type="match status" value="1"/>
</dbReference>
<sequence>MGHVAMKRLAILIMSFGVFITITRAQSPEPVKGIHFFTGSYQAALQKAQAEHKPVFINIYATWCAPCTLLESVVFTNKKVGIYYDAHFICLSLDGEQGEGAQLAQDFGIQGYPSLIYLNKTGTTMIYEAGYRGPRAFIKTGAGAFARLVNAE</sequence>
<dbReference type="OrthoDB" id="120730at2"/>
<gene>
    <name evidence="4" type="ORF">DCC81_14990</name>
</gene>
<keyword evidence="5" id="KW-1185">Reference proteome</keyword>
<evidence type="ECO:0000256" key="2">
    <source>
        <dbReference type="ARBA" id="ARBA00023284"/>
    </source>
</evidence>
<organism evidence="4 5">
    <name type="scientific">Chitinophaga parva</name>
    <dbReference type="NCBI Taxonomy" id="2169414"/>
    <lineage>
        <taxon>Bacteria</taxon>
        <taxon>Pseudomonadati</taxon>
        <taxon>Bacteroidota</taxon>
        <taxon>Chitinophagia</taxon>
        <taxon>Chitinophagales</taxon>
        <taxon>Chitinophagaceae</taxon>
        <taxon>Chitinophaga</taxon>
    </lineage>
</organism>
<dbReference type="Pfam" id="PF13899">
    <property type="entry name" value="Thioredoxin_7"/>
    <property type="match status" value="1"/>
</dbReference>
<dbReference type="AlphaFoldDB" id="A0A2T7BH61"/>
<evidence type="ECO:0000256" key="1">
    <source>
        <dbReference type="ARBA" id="ARBA00022729"/>
    </source>
</evidence>